<feature type="region of interest" description="Disordered" evidence="4">
    <location>
        <begin position="107"/>
        <end position="126"/>
    </location>
</feature>
<dbReference type="InterPro" id="IPR051081">
    <property type="entry name" value="HTH_MetalResp_TranReg"/>
</dbReference>
<dbReference type="AlphaFoldDB" id="A0A1A3MXF1"/>
<dbReference type="InterPro" id="IPR036390">
    <property type="entry name" value="WH_DNA-bd_sf"/>
</dbReference>
<dbReference type="EMBL" id="LZLQ01000122">
    <property type="protein sequence ID" value="OBK12832.1"/>
    <property type="molecule type" value="Genomic_DNA"/>
</dbReference>
<dbReference type="SUPFAM" id="SSF46785">
    <property type="entry name" value="Winged helix' DNA-binding domain"/>
    <property type="match status" value="1"/>
</dbReference>
<evidence type="ECO:0000313" key="7">
    <source>
        <dbReference type="Proteomes" id="UP000093629"/>
    </source>
</evidence>
<comment type="caution">
    <text evidence="6">The sequence shown here is derived from an EMBL/GenBank/DDBJ whole genome shotgun (WGS) entry which is preliminary data.</text>
</comment>
<sequence length="126" mass="13950">MSGISYIYCGVASVDRVCDRLFVALANPVRRKLLEILTRQPLCAGELSDRFELSRPAVAEHLKVLREAGLVADEPQGRRRIYRLTAEPLAALGDWLHPFENLCLPGRADVAAPPPENPDQEKTCGQ</sequence>
<dbReference type="Pfam" id="PF01022">
    <property type="entry name" value="HTH_5"/>
    <property type="match status" value="1"/>
</dbReference>
<name>A0A1A3MXF1_MYCAS</name>
<dbReference type="GO" id="GO:0003700">
    <property type="term" value="F:DNA-binding transcription factor activity"/>
    <property type="evidence" value="ECO:0007669"/>
    <property type="project" value="InterPro"/>
</dbReference>
<evidence type="ECO:0000259" key="5">
    <source>
        <dbReference type="PROSITE" id="PS50987"/>
    </source>
</evidence>
<dbReference type="PANTHER" id="PTHR33154">
    <property type="entry name" value="TRANSCRIPTIONAL REGULATOR, ARSR FAMILY"/>
    <property type="match status" value="1"/>
</dbReference>
<dbReference type="PANTHER" id="PTHR33154:SF33">
    <property type="entry name" value="TRANSCRIPTIONAL REPRESSOR SDPR"/>
    <property type="match status" value="1"/>
</dbReference>
<dbReference type="GO" id="GO:0003677">
    <property type="term" value="F:DNA binding"/>
    <property type="evidence" value="ECO:0007669"/>
    <property type="project" value="UniProtKB-KW"/>
</dbReference>
<dbReference type="NCBIfam" id="NF033788">
    <property type="entry name" value="HTH_metalloreg"/>
    <property type="match status" value="1"/>
</dbReference>
<evidence type="ECO:0000256" key="2">
    <source>
        <dbReference type="ARBA" id="ARBA00023125"/>
    </source>
</evidence>
<dbReference type="Gene3D" id="1.10.10.10">
    <property type="entry name" value="Winged helix-like DNA-binding domain superfamily/Winged helix DNA-binding domain"/>
    <property type="match status" value="1"/>
</dbReference>
<keyword evidence="2" id="KW-0238">DNA-binding</keyword>
<evidence type="ECO:0000313" key="6">
    <source>
        <dbReference type="EMBL" id="OBK12832.1"/>
    </source>
</evidence>
<dbReference type="Proteomes" id="UP000093629">
    <property type="component" value="Unassembled WGS sequence"/>
</dbReference>
<keyword evidence="3" id="KW-0804">Transcription</keyword>
<dbReference type="SMART" id="SM00418">
    <property type="entry name" value="HTH_ARSR"/>
    <property type="match status" value="1"/>
</dbReference>
<evidence type="ECO:0000256" key="1">
    <source>
        <dbReference type="ARBA" id="ARBA00023015"/>
    </source>
</evidence>
<evidence type="ECO:0000256" key="3">
    <source>
        <dbReference type="ARBA" id="ARBA00023163"/>
    </source>
</evidence>
<protein>
    <recommendedName>
        <fullName evidence="5">HTH arsR-type domain-containing protein</fullName>
    </recommendedName>
</protein>
<dbReference type="PROSITE" id="PS50987">
    <property type="entry name" value="HTH_ARSR_2"/>
    <property type="match status" value="1"/>
</dbReference>
<accession>A0A1A3MXF1</accession>
<dbReference type="InterPro" id="IPR001845">
    <property type="entry name" value="HTH_ArsR_DNA-bd_dom"/>
</dbReference>
<feature type="domain" description="HTH arsR-type" evidence="5">
    <location>
        <begin position="11"/>
        <end position="104"/>
    </location>
</feature>
<dbReference type="PRINTS" id="PR00778">
    <property type="entry name" value="HTHARSR"/>
</dbReference>
<proteinExistence type="predicted"/>
<dbReference type="InterPro" id="IPR036388">
    <property type="entry name" value="WH-like_DNA-bd_sf"/>
</dbReference>
<keyword evidence="1" id="KW-0805">Transcription regulation</keyword>
<organism evidence="6 7">
    <name type="scientific">Mycobacterium asiaticum</name>
    <dbReference type="NCBI Taxonomy" id="1790"/>
    <lineage>
        <taxon>Bacteria</taxon>
        <taxon>Bacillati</taxon>
        <taxon>Actinomycetota</taxon>
        <taxon>Actinomycetes</taxon>
        <taxon>Mycobacteriales</taxon>
        <taxon>Mycobacteriaceae</taxon>
        <taxon>Mycobacterium</taxon>
    </lineage>
</organism>
<reference evidence="6 7" key="1">
    <citation type="submission" date="2016-06" db="EMBL/GenBank/DDBJ databases">
        <authorList>
            <person name="Kjaerup R.B."/>
            <person name="Dalgaard T.S."/>
            <person name="Juul-Madsen H.R."/>
        </authorList>
    </citation>
    <scope>NUCLEOTIDE SEQUENCE [LARGE SCALE GENOMIC DNA]</scope>
    <source>
        <strain evidence="6 7">1245139.5</strain>
    </source>
</reference>
<gene>
    <name evidence="6" type="ORF">A5636_01770</name>
</gene>
<dbReference type="CDD" id="cd00090">
    <property type="entry name" value="HTH_ARSR"/>
    <property type="match status" value="1"/>
</dbReference>
<evidence type="ECO:0000256" key="4">
    <source>
        <dbReference type="SAM" id="MobiDB-lite"/>
    </source>
</evidence>
<keyword evidence="7" id="KW-1185">Reference proteome</keyword>
<dbReference type="InterPro" id="IPR011991">
    <property type="entry name" value="ArsR-like_HTH"/>
</dbReference>